<sequence>MVNEKINCYKCKYYYVTWDASFPKGCKFYGFKSMNLPSILVKQSSGISCVKFTPK</sequence>
<reference evidence="1 2" key="1">
    <citation type="submission" date="2018-11" db="EMBL/GenBank/DDBJ databases">
        <title>Genome sequencing and assembly of Clostridium tagluense strain A121.</title>
        <authorList>
            <person name="Murakami T."/>
            <person name="Segawa T."/>
            <person name="Shcherbakova V.A."/>
            <person name="Mori H."/>
            <person name="Yoshimura Y."/>
        </authorList>
    </citation>
    <scope>NUCLEOTIDE SEQUENCE [LARGE SCALE GENOMIC DNA]</scope>
    <source>
        <strain evidence="1 2">A121</strain>
    </source>
</reference>
<protein>
    <recommendedName>
        <fullName evidence="3">Uracil-DNA glycosylase</fullName>
    </recommendedName>
</protein>
<dbReference type="Proteomes" id="UP000287872">
    <property type="component" value="Unassembled WGS sequence"/>
</dbReference>
<dbReference type="RefSeq" id="WP_124998759.1">
    <property type="nucleotide sequence ID" value="NZ_BHYK01000004.1"/>
</dbReference>
<keyword evidence="2" id="KW-1185">Reference proteome</keyword>
<evidence type="ECO:0000313" key="2">
    <source>
        <dbReference type="Proteomes" id="UP000287872"/>
    </source>
</evidence>
<accession>A0A401UIJ8</accession>
<dbReference type="OrthoDB" id="9807346at2"/>
<name>A0A401UIJ8_9CLOT</name>
<organism evidence="1 2">
    <name type="scientific">Clostridium tagluense</name>
    <dbReference type="NCBI Taxonomy" id="360422"/>
    <lineage>
        <taxon>Bacteria</taxon>
        <taxon>Bacillati</taxon>
        <taxon>Bacillota</taxon>
        <taxon>Clostridia</taxon>
        <taxon>Eubacteriales</taxon>
        <taxon>Clostridiaceae</taxon>
        <taxon>Clostridium</taxon>
    </lineage>
</organism>
<dbReference type="GeneID" id="77243803"/>
<proteinExistence type="predicted"/>
<evidence type="ECO:0008006" key="3">
    <source>
        <dbReference type="Google" id="ProtNLM"/>
    </source>
</evidence>
<evidence type="ECO:0000313" key="1">
    <source>
        <dbReference type="EMBL" id="GCD09395.1"/>
    </source>
</evidence>
<comment type="caution">
    <text evidence="1">The sequence shown here is derived from an EMBL/GenBank/DDBJ whole genome shotgun (WGS) entry which is preliminary data.</text>
</comment>
<dbReference type="AlphaFoldDB" id="A0A401UIJ8"/>
<gene>
    <name evidence="1" type="ORF">Ctaglu_10180</name>
</gene>
<dbReference type="EMBL" id="BHYK01000004">
    <property type="protein sequence ID" value="GCD09395.1"/>
    <property type="molecule type" value="Genomic_DNA"/>
</dbReference>